<comment type="caution">
    <text evidence="2">The sequence shown here is derived from an EMBL/GenBank/DDBJ whole genome shotgun (WGS) entry which is preliminary data.</text>
</comment>
<keyword evidence="1" id="KW-0472">Membrane</keyword>
<feature type="transmembrane region" description="Helical" evidence="1">
    <location>
        <begin position="12"/>
        <end position="29"/>
    </location>
</feature>
<gene>
    <name evidence="2" type="ORF">GCM10022404_03070</name>
</gene>
<name>A0ABP7JUY0_9RHOB</name>
<protein>
    <recommendedName>
        <fullName evidence="4">Sulfoxide reductase heme-binding subunit YedZ</fullName>
    </recommendedName>
</protein>
<evidence type="ECO:0008006" key="4">
    <source>
        <dbReference type="Google" id="ProtNLM"/>
    </source>
</evidence>
<sequence length="66" mass="7707">MRKLGRNWKTFQQFVYGAAVLTLVHWAALHDWGSVGPALVHFMPLVLLEIYRIWSTQSRRRQRAAA</sequence>
<dbReference type="EMBL" id="BAABDF010000002">
    <property type="protein sequence ID" value="GAA3855275.1"/>
    <property type="molecule type" value="Genomic_DNA"/>
</dbReference>
<evidence type="ECO:0000313" key="2">
    <source>
        <dbReference type="EMBL" id="GAA3855275.1"/>
    </source>
</evidence>
<keyword evidence="3" id="KW-1185">Reference proteome</keyword>
<dbReference type="Proteomes" id="UP001399917">
    <property type="component" value="Unassembled WGS sequence"/>
</dbReference>
<organism evidence="2 3">
    <name type="scientific">Celeribacter arenosi</name>
    <dbReference type="NCBI Taxonomy" id="792649"/>
    <lineage>
        <taxon>Bacteria</taxon>
        <taxon>Pseudomonadati</taxon>
        <taxon>Pseudomonadota</taxon>
        <taxon>Alphaproteobacteria</taxon>
        <taxon>Rhodobacterales</taxon>
        <taxon>Roseobacteraceae</taxon>
        <taxon>Celeribacter</taxon>
    </lineage>
</organism>
<accession>A0ABP7JUY0</accession>
<evidence type="ECO:0000256" key="1">
    <source>
        <dbReference type="SAM" id="Phobius"/>
    </source>
</evidence>
<keyword evidence="1" id="KW-1133">Transmembrane helix</keyword>
<reference evidence="3" key="1">
    <citation type="journal article" date="2019" name="Int. J. Syst. Evol. Microbiol.">
        <title>The Global Catalogue of Microorganisms (GCM) 10K type strain sequencing project: providing services to taxonomists for standard genome sequencing and annotation.</title>
        <authorList>
            <consortium name="The Broad Institute Genomics Platform"/>
            <consortium name="The Broad Institute Genome Sequencing Center for Infectious Disease"/>
            <person name="Wu L."/>
            <person name="Ma J."/>
        </authorList>
    </citation>
    <scope>NUCLEOTIDE SEQUENCE [LARGE SCALE GENOMIC DNA]</scope>
    <source>
        <strain evidence="3">JCM 17190</strain>
    </source>
</reference>
<keyword evidence="1" id="KW-0812">Transmembrane</keyword>
<evidence type="ECO:0000313" key="3">
    <source>
        <dbReference type="Proteomes" id="UP001399917"/>
    </source>
</evidence>
<feature type="transmembrane region" description="Helical" evidence="1">
    <location>
        <begin position="35"/>
        <end position="54"/>
    </location>
</feature>
<proteinExistence type="predicted"/>